<protein>
    <submittedName>
        <fullName evidence="1">Leucine-rich repeat domain-containing protein</fullName>
    </submittedName>
</protein>
<evidence type="ECO:0000313" key="2">
    <source>
        <dbReference type="Proteomes" id="UP000604083"/>
    </source>
</evidence>
<dbReference type="EMBL" id="JAENIO010000134">
    <property type="protein sequence ID" value="MBK1835740.1"/>
    <property type="molecule type" value="Genomic_DNA"/>
</dbReference>
<dbReference type="SUPFAM" id="SSF52058">
    <property type="entry name" value="L domain-like"/>
    <property type="match status" value="1"/>
</dbReference>
<dbReference type="AlphaFoldDB" id="A0A934RX34"/>
<name>A0A934RX34_9BACT</name>
<evidence type="ECO:0000313" key="1">
    <source>
        <dbReference type="EMBL" id="MBK1835740.1"/>
    </source>
</evidence>
<keyword evidence="2" id="KW-1185">Reference proteome</keyword>
<gene>
    <name evidence="1" type="ORF">JIN78_16880</name>
</gene>
<dbReference type="Pfam" id="PF13306">
    <property type="entry name" value="LRR_5"/>
    <property type="match status" value="1"/>
</dbReference>
<comment type="caution">
    <text evidence="1">The sequence shown here is derived from an EMBL/GenBank/DDBJ whole genome shotgun (WGS) entry which is preliminary data.</text>
</comment>
<accession>A0A934RX34</accession>
<dbReference type="PANTHER" id="PTHR45661:SF3">
    <property type="entry name" value="IG-LIKE DOMAIN-CONTAINING PROTEIN"/>
    <property type="match status" value="1"/>
</dbReference>
<dbReference type="InterPro" id="IPR026906">
    <property type="entry name" value="LRR_5"/>
</dbReference>
<dbReference type="InterPro" id="IPR053139">
    <property type="entry name" value="Surface_bspA-like"/>
</dbReference>
<dbReference type="Gene3D" id="3.80.10.10">
    <property type="entry name" value="Ribonuclease Inhibitor"/>
    <property type="match status" value="1"/>
</dbReference>
<dbReference type="Proteomes" id="UP000604083">
    <property type="component" value="Unassembled WGS sequence"/>
</dbReference>
<organism evidence="1 2">
    <name type="scientific">Roseibacillus ishigakijimensis</name>
    <dbReference type="NCBI Taxonomy" id="454146"/>
    <lineage>
        <taxon>Bacteria</taxon>
        <taxon>Pseudomonadati</taxon>
        <taxon>Verrucomicrobiota</taxon>
        <taxon>Verrucomicrobiia</taxon>
        <taxon>Verrucomicrobiales</taxon>
        <taxon>Verrucomicrobiaceae</taxon>
        <taxon>Roseibacillus</taxon>
    </lineage>
</organism>
<dbReference type="RefSeq" id="WP_200393174.1">
    <property type="nucleotide sequence ID" value="NZ_JAENIO010000134.1"/>
</dbReference>
<proteinExistence type="predicted"/>
<dbReference type="InterPro" id="IPR032675">
    <property type="entry name" value="LRR_dom_sf"/>
</dbReference>
<dbReference type="PANTHER" id="PTHR45661">
    <property type="entry name" value="SURFACE ANTIGEN"/>
    <property type="match status" value="1"/>
</dbReference>
<sequence>MGLYNYPVFHECLKLEKITVAEENTHFYDNDGVLFRNFPPALLKYPPRKDNSFFSIPSGIEIIYEEAFADSEKLTSIIIPNSVSEIHSGAFKSCTSLTSFAFPLKVTIVSGLVLVDCVNIETVTLSPETTEIGDTAFGGCSALTEITLHDKN</sequence>
<reference evidence="1" key="1">
    <citation type="submission" date="2021-01" db="EMBL/GenBank/DDBJ databases">
        <title>Modified the classification status of verrucomicrobia.</title>
        <authorList>
            <person name="Feng X."/>
        </authorList>
    </citation>
    <scope>NUCLEOTIDE SEQUENCE</scope>
    <source>
        <strain evidence="1">KCTC 12986</strain>
    </source>
</reference>